<dbReference type="Pfam" id="PF15902">
    <property type="entry name" value="Sortilin-Vps10"/>
    <property type="match status" value="1"/>
</dbReference>
<keyword evidence="4" id="KW-1185">Reference proteome</keyword>
<dbReference type="PANTHER" id="PTHR43739:SF5">
    <property type="entry name" value="EXO-ALPHA-SIALIDASE"/>
    <property type="match status" value="1"/>
</dbReference>
<evidence type="ECO:0000313" key="4">
    <source>
        <dbReference type="Proteomes" id="UP001500630"/>
    </source>
</evidence>
<comment type="caution">
    <text evidence="3">The sequence shown here is derived from an EMBL/GenBank/DDBJ whole genome shotgun (WGS) entry which is preliminary data.</text>
</comment>
<proteinExistence type="predicted"/>
<accession>A0ABP6ZJI5</accession>
<dbReference type="CDD" id="cd15482">
    <property type="entry name" value="Sialidase_non-viral"/>
    <property type="match status" value="1"/>
</dbReference>
<protein>
    <submittedName>
        <fullName evidence="3">Exo-alpha-sialidase</fullName>
    </submittedName>
</protein>
<dbReference type="Gene3D" id="2.130.10.10">
    <property type="entry name" value="YVTN repeat-like/Quinoprotein amine dehydrogenase"/>
    <property type="match status" value="1"/>
</dbReference>
<dbReference type="EMBL" id="BAABDQ010000048">
    <property type="protein sequence ID" value="GAA3611813.1"/>
    <property type="molecule type" value="Genomic_DNA"/>
</dbReference>
<dbReference type="InterPro" id="IPR031778">
    <property type="entry name" value="Sortilin_N"/>
</dbReference>
<dbReference type="SUPFAM" id="SSF110296">
    <property type="entry name" value="Oligoxyloglucan reducing end-specific cellobiohydrolase"/>
    <property type="match status" value="1"/>
</dbReference>
<reference evidence="4" key="1">
    <citation type="journal article" date="2019" name="Int. J. Syst. Evol. Microbiol.">
        <title>The Global Catalogue of Microorganisms (GCM) 10K type strain sequencing project: providing services to taxonomists for standard genome sequencing and annotation.</title>
        <authorList>
            <consortium name="The Broad Institute Genomics Platform"/>
            <consortium name="The Broad Institute Genome Sequencing Center for Infectious Disease"/>
            <person name="Wu L."/>
            <person name="Ma J."/>
        </authorList>
    </citation>
    <scope>NUCLEOTIDE SEQUENCE [LARGE SCALE GENOMIC DNA]</scope>
    <source>
        <strain evidence="4">JCM 17326</strain>
    </source>
</reference>
<gene>
    <name evidence="3" type="ORF">GCM10022419_115960</name>
</gene>
<feature type="domain" description="Sortilin N-terminal" evidence="2">
    <location>
        <begin position="63"/>
        <end position="170"/>
    </location>
</feature>
<organism evidence="3 4">
    <name type="scientific">Nonomuraea rosea</name>
    <dbReference type="NCBI Taxonomy" id="638574"/>
    <lineage>
        <taxon>Bacteria</taxon>
        <taxon>Bacillati</taxon>
        <taxon>Actinomycetota</taxon>
        <taxon>Actinomycetes</taxon>
        <taxon>Streptosporangiales</taxon>
        <taxon>Streptosporangiaceae</taxon>
        <taxon>Nonomuraea</taxon>
    </lineage>
</organism>
<name>A0ABP6ZJI5_9ACTN</name>
<dbReference type="PANTHER" id="PTHR43739">
    <property type="entry name" value="XYLOGLUCANASE (EUROFUNG)"/>
    <property type="match status" value="1"/>
</dbReference>
<evidence type="ECO:0000259" key="2">
    <source>
        <dbReference type="Pfam" id="PF15902"/>
    </source>
</evidence>
<keyword evidence="1" id="KW-0677">Repeat</keyword>
<dbReference type="InterPro" id="IPR052025">
    <property type="entry name" value="Xyloglucanase_GH74"/>
</dbReference>
<sequence>MMRNLMLVGTAVTRPDAVGSLYRLRDGGQWEPADGIPRDAAVQAITPHPTREGLVFAAARKGLYRSADAGETWEQIHVTDEQVQFWSVVVSPHDPDVLFLGTSPVGFYRSGDGGQTWAKCAAEHPERFDISFGGSRAMRIAFHPTDPQVLYAASEINGFLVSEDGGRSWRGEPDGLQALAKLPHLKNTELTDDDTEGMFDGHSVCTTPAKPDSVFYICRLGIFETTDRGKSFRDLEVGRYAPFTYTRDCRVVADDPKTLYACFSISSRSEAGALYRSEDLGESWQRADSAIEARSTIMGFGVHVTDPAGVVTVTRHGQVFYTLDGSQTWTERQLPEDAGDAFCGAIL</sequence>
<dbReference type="Proteomes" id="UP001500630">
    <property type="component" value="Unassembled WGS sequence"/>
</dbReference>
<evidence type="ECO:0000313" key="3">
    <source>
        <dbReference type="EMBL" id="GAA3611813.1"/>
    </source>
</evidence>
<dbReference type="InterPro" id="IPR015943">
    <property type="entry name" value="WD40/YVTN_repeat-like_dom_sf"/>
</dbReference>
<evidence type="ECO:0000256" key="1">
    <source>
        <dbReference type="ARBA" id="ARBA00022737"/>
    </source>
</evidence>
<dbReference type="RefSeq" id="WP_345576067.1">
    <property type="nucleotide sequence ID" value="NZ_BAABDQ010000048.1"/>
</dbReference>